<evidence type="ECO:0000313" key="2">
    <source>
        <dbReference type="Proteomes" id="UP000821853"/>
    </source>
</evidence>
<name>A0A9J6FZA1_HAELO</name>
<dbReference type="AlphaFoldDB" id="A0A9J6FZA1"/>
<keyword evidence="2" id="KW-1185">Reference proteome</keyword>
<proteinExistence type="predicted"/>
<reference evidence="1 2" key="1">
    <citation type="journal article" date="2020" name="Cell">
        <title>Large-Scale Comparative Analyses of Tick Genomes Elucidate Their Genetic Diversity and Vector Capacities.</title>
        <authorList>
            <consortium name="Tick Genome and Microbiome Consortium (TIGMIC)"/>
            <person name="Jia N."/>
            <person name="Wang J."/>
            <person name="Shi W."/>
            <person name="Du L."/>
            <person name="Sun Y."/>
            <person name="Zhan W."/>
            <person name="Jiang J.F."/>
            <person name="Wang Q."/>
            <person name="Zhang B."/>
            <person name="Ji P."/>
            <person name="Bell-Sakyi L."/>
            <person name="Cui X.M."/>
            <person name="Yuan T.T."/>
            <person name="Jiang B.G."/>
            <person name="Yang W.F."/>
            <person name="Lam T.T."/>
            <person name="Chang Q.C."/>
            <person name="Ding S.J."/>
            <person name="Wang X.J."/>
            <person name="Zhu J.G."/>
            <person name="Ruan X.D."/>
            <person name="Zhao L."/>
            <person name="Wei J.T."/>
            <person name="Ye R.Z."/>
            <person name="Que T.C."/>
            <person name="Du C.H."/>
            <person name="Zhou Y.H."/>
            <person name="Cheng J.X."/>
            <person name="Dai P.F."/>
            <person name="Guo W.B."/>
            <person name="Han X.H."/>
            <person name="Huang E.J."/>
            <person name="Li L.F."/>
            <person name="Wei W."/>
            <person name="Gao Y.C."/>
            <person name="Liu J.Z."/>
            <person name="Shao H.Z."/>
            <person name="Wang X."/>
            <person name="Wang C.C."/>
            <person name="Yang T.C."/>
            <person name="Huo Q.B."/>
            <person name="Li W."/>
            <person name="Chen H.Y."/>
            <person name="Chen S.E."/>
            <person name="Zhou L.G."/>
            <person name="Ni X.B."/>
            <person name="Tian J.H."/>
            <person name="Sheng Y."/>
            <person name="Liu T."/>
            <person name="Pan Y.S."/>
            <person name="Xia L.Y."/>
            <person name="Li J."/>
            <person name="Zhao F."/>
            <person name="Cao W.C."/>
        </authorList>
    </citation>
    <scope>NUCLEOTIDE SEQUENCE [LARGE SCALE GENOMIC DNA]</scope>
    <source>
        <strain evidence="1">HaeL-2018</strain>
    </source>
</reference>
<organism evidence="1 2">
    <name type="scientific">Haemaphysalis longicornis</name>
    <name type="common">Bush tick</name>
    <dbReference type="NCBI Taxonomy" id="44386"/>
    <lineage>
        <taxon>Eukaryota</taxon>
        <taxon>Metazoa</taxon>
        <taxon>Ecdysozoa</taxon>
        <taxon>Arthropoda</taxon>
        <taxon>Chelicerata</taxon>
        <taxon>Arachnida</taxon>
        <taxon>Acari</taxon>
        <taxon>Parasitiformes</taxon>
        <taxon>Ixodida</taxon>
        <taxon>Ixodoidea</taxon>
        <taxon>Ixodidae</taxon>
        <taxon>Haemaphysalinae</taxon>
        <taxon>Haemaphysalis</taxon>
    </lineage>
</organism>
<accession>A0A9J6FZA1</accession>
<dbReference type="Proteomes" id="UP000821853">
    <property type="component" value="Chromosome 2"/>
</dbReference>
<evidence type="ECO:0000313" key="1">
    <source>
        <dbReference type="EMBL" id="KAH9367816.1"/>
    </source>
</evidence>
<protein>
    <submittedName>
        <fullName evidence="1">Uncharacterized protein</fullName>
    </submittedName>
</protein>
<comment type="caution">
    <text evidence="1">The sequence shown here is derived from an EMBL/GenBank/DDBJ whole genome shotgun (WGS) entry which is preliminary data.</text>
</comment>
<gene>
    <name evidence="1" type="ORF">HPB48_008071</name>
</gene>
<dbReference type="EMBL" id="JABSTR010000004">
    <property type="protein sequence ID" value="KAH9367816.1"/>
    <property type="molecule type" value="Genomic_DNA"/>
</dbReference>
<dbReference type="VEuPathDB" id="VectorBase:HLOH_054854"/>
<sequence>MFRQNSSVDEVRRFLNHFQRWNRPPLYDVDDTKLRLVLEEKAVIIGDEFFLRFSIADNFKHGFEGEFYTVKNIVPISLATMFVRRSLDKNIIKRIHDR</sequence>